<protein>
    <submittedName>
        <fullName evidence="1">Uncharacterized protein</fullName>
    </submittedName>
</protein>
<dbReference type="InterPro" id="IPR018608">
    <property type="entry name" value="Gti1/Pac2"/>
</dbReference>
<sequence>MQQPTLTDVHIRTVDDAHKLFYAVQLNLLPKIEKRLDAHERAALRPGNVYVWEEKAPSADNYTVTMERFTEGKSWTASRVRYAIPPFGFIHSLLIAHPIVDA</sequence>
<name>A0AAD5VFT7_9APHY</name>
<evidence type="ECO:0000313" key="2">
    <source>
        <dbReference type="Proteomes" id="UP001212997"/>
    </source>
</evidence>
<dbReference type="GO" id="GO:0003677">
    <property type="term" value="F:DNA binding"/>
    <property type="evidence" value="ECO:0007669"/>
    <property type="project" value="TreeGrafter"/>
</dbReference>
<evidence type="ECO:0000313" key="1">
    <source>
        <dbReference type="EMBL" id="KAJ3491231.1"/>
    </source>
</evidence>
<dbReference type="AlphaFoldDB" id="A0AAD5VFT7"/>
<dbReference type="Pfam" id="PF09729">
    <property type="entry name" value="Gti1_Pac2"/>
    <property type="match status" value="1"/>
</dbReference>
<comment type="caution">
    <text evidence="1">The sequence shown here is derived from an EMBL/GenBank/DDBJ whole genome shotgun (WGS) entry which is preliminary data.</text>
</comment>
<dbReference type="EMBL" id="JANAWD010000015">
    <property type="protein sequence ID" value="KAJ3491231.1"/>
    <property type="molecule type" value="Genomic_DNA"/>
</dbReference>
<keyword evidence="2" id="KW-1185">Reference proteome</keyword>
<proteinExistence type="predicted"/>
<reference evidence="1" key="1">
    <citation type="submission" date="2022-07" db="EMBL/GenBank/DDBJ databases">
        <title>Genome Sequence of Physisporinus lineatus.</title>
        <authorList>
            <person name="Buettner E."/>
        </authorList>
    </citation>
    <scope>NUCLEOTIDE SEQUENCE</scope>
    <source>
        <strain evidence="1">VT162</strain>
    </source>
</reference>
<dbReference type="PANTHER" id="PTHR28027">
    <property type="entry name" value="TRANSCRIPTIONAL REGULATOR MIT1"/>
    <property type="match status" value="1"/>
</dbReference>
<dbReference type="PANTHER" id="PTHR28027:SF1">
    <property type="entry name" value="CAMP INDEPENDENT REGULATORY PROTEIN (AFU_ORTHOLOGUE AFUA_3G09640)"/>
    <property type="match status" value="1"/>
</dbReference>
<accession>A0AAD5VFT7</accession>
<gene>
    <name evidence="1" type="ORF">NLI96_g845</name>
</gene>
<organism evidence="1 2">
    <name type="scientific">Meripilus lineatus</name>
    <dbReference type="NCBI Taxonomy" id="2056292"/>
    <lineage>
        <taxon>Eukaryota</taxon>
        <taxon>Fungi</taxon>
        <taxon>Dikarya</taxon>
        <taxon>Basidiomycota</taxon>
        <taxon>Agaricomycotina</taxon>
        <taxon>Agaricomycetes</taxon>
        <taxon>Polyporales</taxon>
        <taxon>Meripilaceae</taxon>
        <taxon>Meripilus</taxon>
    </lineage>
</organism>
<dbReference type="Proteomes" id="UP001212997">
    <property type="component" value="Unassembled WGS sequence"/>
</dbReference>